<evidence type="ECO:0000256" key="1">
    <source>
        <dbReference type="ARBA" id="ARBA00022490"/>
    </source>
</evidence>
<evidence type="ECO:0000256" key="3">
    <source>
        <dbReference type="ARBA" id="ARBA00022603"/>
    </source>
</evidence>
<evidence type="ECO:0000256" key="4">
    <source>
        <dbReference type="ARBA" id="ARBA00022679"/>
    </source>
</evidence>
<dbReference type="SUPFAM" id="SSF53790">
    <property type="entry name" value="Tetrapyrrole methylase"/>
    <property type="match status" value="1"/>
</dbReference>
<dbReference type="InterPro" id="IPR035996">
    <property type="entry name" value="4pyrrol_Methylase_sf"/>
</dbReference>
<evidence type="ECO:0000259" key="8">
    <source>
        <dbReference type="Pfam" id="PF23016"/>
    </source>
</evidence>
<dbReference type="InterPro" id="IPR000878">
    <property type="entry name" value="4pyrrol_Mease"/>
</dbReference>
<dbReference type="PANTHER" id="PTHR46111">
    <property type="entry name" value="RIBOSOMAL RNA SMALL SUBUNIT METHYLTRANSFERASE I"/>
    <property type="match status" value="1"/>
</dbReference>
<evidence type="ECO:0000256" key="6">
    <source>
        <dbReference type="HAMAP-Rule" id="MF_01877"/>
    </source>
</evidence>
<dbReference type="AlphaFoldDB" id="A0A212KB33"/>
<evidence type="ECO:0000313" key="9">
    <source>
        <dbReference type="EMBL" id="SBW08872.1"/>
    </source>
</evidence>
<comment type="function">
    <text evidence="6">Catalyzes the 2'-O-methylation of the ribose of cytidine 1402 (C1402) in 16S rRNA.</text>
</comment>
<feature type="domain" description="RsmI HTH" evidence="8">
    <location>
        <begin position="245"/>
        <end position="288"/>
    </location>
</feature>
<dbReference type="HAMAP" id="MF_01877">
    <property type="entry name" value="16SrRNA_methyltr_I"/>
    <property type="match status" value="1"/>
</dbReference>
<dbReference type="InterPro" id="IPR014777">
    <property type="entry name" value="4pyrrole_Mease_sub1"/>
</dbReference>
<dbReference type="CDD" id="cd11648">
    <property type="entry name" value="RsmI"/>
    <property type="match status" value="1"/>
</dbReference>
<evidence type="ECO:0000256" key="5">
    <source>
        <dbReference type="ARBA" id="ARBA00022691"/>
    </source>
</evidence>
<dbReference type="InterPro" id="IPR018063">
    <property type="entry name" value="SAM_MeTrfase_RsmI_CS"/>
</dbReference>
<keyword evidence="3 6" id="KW-0489">Methyltransferase</keyword>
<dbReference type="Gene3D" id="3.40.1010.10">
    <property type="entry name" value="Cobalt-precorrin-4 Transmethylase, Domain 1"/>
    <property type="match status" value="1"/>
</dbReference>
<comment type="subcellular location">
    <subcellularLocation>
        <location evidence="6">Cytoplasm</location>
    </subcellularLocation>
</comment>
<dbReference type="EMBL" id="FLUO01000001">
    <property type="protein sequence ID" value="SBW08872.1"/>
    <property type="molecule type" value="Genomic_DNA"/>
</dbReference>
<name>A0A212KB33_9PROT</name>
<keyword evidence="4 6" id="KW-0808">Transferase</keyword>
<dbReference type="InterPro" id="IPR053910">
    <property type="entry name" value="RsmI_HTH"/>
</dbReference>
<dbReference type="NCBIfam" id="TIGR00096">
    <property type="entry name" value="16S rRNA (cytidine(1402)-2'-O)-methyltransferase"/>
    <property type="match status" value="1"/>
</dbReference>
<dbReference type="Gene3D" id="3.30.950.10">
    <property type="entry name" value="Methyltransferase, Cobalt-precorrin-4 Transmethylase, Domain 2"/>
    <property type="match status" value="1"/>
</dbReference>
<dbReference type="InterPro" id="IPR014776">
    <property type="entry name" value="4pyrrole_Mease_sub2"/>
</dbReference>
<keyword evidence="2 6" id="KW-0698">rRNA processing</keyword>
<evidence type="ECO:0000259" key="7">
    <source>
        <dbReference type="Pfam" id="PF00590"/>
    </source>
</evidence>
<comment type="similarity">
    <text evidence="6">Belongs to the methyltransferase superfamily. RsmI family.</text>
</comment>
<dbReference type="GO" id="GO:0005737">
    <property type="term" value="C:cytoplasm"/>
    <property type="evidence" value="ECO:0007669"/>
    <property type="project" value="UniProtKB-SubCell"/>
</dbReference>
<accession>A0A212KB33</accession>
<dbReference type="FunFam" id="3.40.1010.10:FF:000007">
    <property type="entry name" value="Ribosomal RNA small subunit methyltransferase I"/>
    <property type="match status" value="1"/>
</dbReference>
<dbReference type="GO" id="GO:0070677">
    <property type="term" value="F:rRNA (cytosine-2'-O-)-methyltransferase activity"/>
    <property type="evidence" value="ECO:0007669"/>
    <property type="project" value="UniProtKB-UniRule"/>
</dbReference>
<dbReference type="Pfam" id="PF00590">
    <property type="entry name" value="TP_methylase"/>
    <property type="match status" value="1"/>
</dbReference>
<reference evidence="9" key="1">
    <citation type="submission" date="2016-04" db="EMBL/GenBank/DDBJ databases">
        <authorList>
            <person name="Evans L.H."/>
            <person name="Alamgir A."/>
            <person name="Owens N."/>
            <person name="Weber N.D."/>
            <person name="Virtaneva K."/>
            <person name="Barbian K."/>
            <person name="Babar A."/>
            <person name="Rosenke K."/>
        </authorList>
    </citation>
    <scope>NUCLEOTIDE SEQUENCE</scope>
    <source>
        <strain evidence="9">86</strain>
    </source>
</reference>
<dbReference type="FunFam" id="3.30.950.10:FF:000002">
    <property type="entry name" value="Ribosomal RNA small subunit methyltransferase I"/>
    <property type="match status" value="1"/>
</dbReference>
<dbReference type="InterPro" id="IPR008189">
    <property type="entry name" value="rRNA_ssu_MeTfrase_I"/>
</dbReference>
<gene>
    <name evidence="9" type="primary">yraL</name>
    <name evidence="6" type="synonym">rsmI</name>
    <name evidence="9" type="ORF">KL86APRO_12473</name>
</gene>
<dbReference type="Pfam" id="PF23016">
    <property type="entry name" value="RsmI_C"/>
    <property type="match status" value="1"/>
</dbReference>
<keyword evidence="1 6" id="KW-0963">Cytoplasm</keyword>
<dbReference type="PANTHER" id="PTHR46111:SF1">
    <property type="entry name" value="RIBOSOMAL RNA SMALL SUBUNIT METHYLTRANSFERASE I"/>
    <property type="match status" value="1"/>
</dbReference>
<comment type="catalytic activity">
    <reaction evidence="6">
        <text>cytidine(1402) in 16S rRNA + S-adenosyl-L-methionine = 2'-O-methylcytidine(1402) in 16S rRNA + S-adenosyl-L-homocysteine + H(+)</text>
        <dbReference type="Rhea" id="RHEA:42924"/>
        <dbReference type="Rhea" id="RHEA-COMP:10285"/>
        <dbReference type="Rhea" id="RHEA-COMP:10286"/>
        <dbReference type="ChEBI" id="CHEBI:15378"/>
        <dbReference type="ChEBI" id="CHEBI:57856"/>
        <dbReference type="ChEBI" id="CHEBI:59789"/>
        <dbReference type="ChEBI" id="CHEBI:74495"/>
        <dbReference type="ChEBI" id="CHEBI:82748"/>
        <dbReference type="EC" id="2.1.1.198"/>
    </reaction>
</comment>
<keyword evidence="5 6" id="KW-0949">S-adenosyl-L-methionine</keyword>
<dbReference type="PIRSF" id="PIRSF005917">
    <property type="entry name" value="MTase_YraL"/>
    <property type="match status" value="1"/>
</dbReference>
<proteinExistence type="inferred from homology"/>
<sequence>MSRARAEPEAAQTLAPALYITATPIGNRGDVTLRGLEVLKSADRVLCEDTRVTRKLLGLYGVSRPLVAYHDHNADAMRPKVMAWLAAGESVALVSDAGTPLISDPGFKLARDCRAAGLKVTAVPGASALLAALAVAGQPTDRFLFLGFLSAKSGARRAELAEVAGVRATLVIYEAPRRLAATLADAAAALPGREAVVCRELTKLFEEVTAMPIADLARHYAETEPPKGEAVVVIGPPPADAGAWSDAEVDAALTAALATLSVKDAAAEVARASGLPRKGLYARAMTLKGGGR</sequence>
<feature type="domain" description="Tetrapyrrole methylase" evidence="7">
    <location>
        <begin position="18"/>
        <end position="216"/>
    </location>
</feature>
<dbReference type="PROSITE" id="PS01296">
    <property type="entry name" value="RSMI"/>
    <property type="match status" value="1"/>
</dbReference>
<evidence type="ECO:0000256" key="2">
    <source>
        <dbReference type="ARBA" id="ARBA00022552"/>
    </source>
</evidence>
<organism evidence="9">
    <name type="scientific">uncultured Alphaproteobacteria bacterium</name>
    <dbReference type="NCBI Taxonomy" id="91750"/>
    <lineage>
        <taxon>Bacteria</taxon>
        <taxon>Pseudomonadati</taxon>
        <taxon>Pseudomonadota</taxon>
        <taxon>Alphaproteobacteria</taxon>
        <taxon>environmental samples</taxon>
    </lineage>
</organism>
<dbReference type="EC" id="2.1.1.198" evidence="6"/>
<protein>
    <recommendedName>
        <fullName evidence="6">Ribosomal RNA small subunit methyltransferase I</fullName>
        <ecNumber evidence="6">2.1.1.198</ecNumber>
    </recommendedName>
    <alternativeName>
        <fullName evidence="6">16S rRNA 2'-O-ribose C1402 methyltransferase</fullName>
    </alternativeName>
    <alternativeName>
        <fullName evidence="6">rRNA (cytidine-2'-O-)-methyltransferase RsmI</fullName>
    </alternativeName>
</protein>